<feature type="chain" id="PRO_5019471931" description="Peptidase A1 domain-containing protein" evidence="9">
    <location>
        <begin position="20"/>
        <end position="516"/>
    </location>
</feature>
<reference evidence="11 12" key="1">
    <citation type="journal article" date="2018" name="Evol. Lett.">
        <title>Horizontal gene cluster transfer increased hallucinogenic mushroom diversity.</title>
        <authorList>
            <person name="Reynolds H.T."/>
            <person name="Vijayakumar V."/>
            <person name="Gluck-Thaler E."/>
            <person name="Korotkin H.B."/>
            <person name="Matheny P.B."/>
            <person name="Slot J.C."/>
        </authorList>
    </citation>
    <scope>NUCLEOTIDE SEQUENCE [LARGE SCALE GENOMIC DNA]</scope>
    <source>
        <strain evidence="11 12">SRW20</strain>
    </source>
</reference>
<dbReference type="STRING" id="231916.A0A409VGQ5"/>
<evidence type="ECO:0000256" key="6">
    <source>
        <dbReference type="PIRSR" id="PIRSR601461-2"/>
    </source>
</evidence>
<dbReference type="GO" id="GO:0006508">
    <property type="term" value="P:proteolysis"/>
    <property type="evidence" value="ECO:0007669"/>
    <property type="project" value="UniProtKB-KW"/>
</dbReference>
<evidence type="ECO:0000313" key="12">
    <source>
        <dbReference type="Proteomes" id="UP000284706"/>
    </source>
</evidence>
<dbReference type="Gene3D" id="2.40.70.10">
    <property type="entry name" value="Acid Proteases"/>
    <property type="match status" value="2"/>
</dbReference>
<dbReference type="InterPro" id="IPR033121">
    <property type="entry name" value="PEPTIDASE_A1"/>
</dbReference>
<feature type="compositionally biased region" description="Low complexity" evidence="8">
    <location>
        <begin position="426"/>
        <end position="455"/>
    </location>
</feature>
<feature type="region of interest" description="Disordered" evidence="8">
    <location>
        <begin position="426"/>
        <end position="491"/>
    </location>
</feature>
<feature type="domain" description="Peptidase A1" evidence="10">
    <location>
        <begin position="88"/>
        <end position="418"/>
    </location>
</feature>
<dbReference type="PANTHER" id="PTHR47966">
    <property type="entry name" value="BETA-SITE APP-CLEAVING ENZYME, ISOFORM A-RELATED"/>
    <property type="match status" value="1"/>
</dbReference>
<evidence type="ECO:0000256" key="4">
    <source>
        <dbReference type="ARBA" id="ARBA00022801"/>
    </source>
</evidence>
<dbReference type="CDD" id="cd05471">
    <property type="entry name" value="pepsin_like"/>
    <property type="match status" value="1"/>
</dbReference>
<comment type="similarity">
    <text evidence="1 7">Belongs to the peptidase A1 family.</text>
</comment>
<dbReference type="InterPro" id="IPR021109">
    <property type="entry name" value="Peptidase_aspartic_dom_sf"/>
</dbReference>
<evidence type="ECO:0000256" key="9">
    <source>
        <dbReference type="SAM" id="SignalP"/>
    </source>
</evidence>
<evidence type="ECO:0000259" key="10">
    <source>
        <dbReference type="PROSITE" id="PS51767"/>
    </source>
</evidence>
<organism evidence="11 12">
    <name type="scientific">Gymnopilus dilepis</name>
    <dbReference type="NCBI Taxonomy" id="231916"/>
    <lineage>
        <taxon>Eukaryota</taxon>
        <taxon>Fungi</taxon>
        <taxon>Dikarya</taxon>
        <taxon>Basidiomycota</taxon>
        <taxon>Agaricomycotina</taxon>
        <taxon>Agaricomycetes</taxon>
        <taxon>Agaricomycetidae</taxon>
        <taxon>Agaricales</taxon>
        <taxon>Agaricineae</taxon>
        <taxon>Hymenogastraceae</taxon>
        <taxon>Gymnopilus</taxon>
    </lineage>
</organism>
<dbReference type="EMBL" id="NHYE01005653">
    <property type="protein sequence ID" value="PPQ65448.1"/>
    <property type="molecule type" value="Genomic_DNA"/>
</dbReference>
<keyword evidence="3 7" id="KW-0064">Aspartyl protease</keyword>
<dbReference type="PRINTS" id="PR00792">
    <property type="entry name" value="PEPSIN"/>
</dbReference>
<keyword evidence="4 7" id="KW-0378">Hydrolase</keyword>
<protein>
    <recommendedName>
        <fullName evidence="10">Peptidase A1 domain-containing protein</fullName>
    </recommendedName>
</protein>
<proteinExistence type="inferred from homology"/>
<feature type="active site" evidence="5">
    <location>
        <position position="301"/>
    </location>
</feature>
<evidence type="ECO:0000256" key="3">
    <source>
        <dbReference type="ARBA" id="ARBA00022750"/>
    </source>
</evidence>
<evidence type="ECO:0000313" key="11">
    <source>
        <dbReference type="EMBL" id="PPQ65448.1"/>
    </source>
</evidence>
<dbReference type="OrthoDB" id="771136at2759"/>
<keyword evidence="12" id="KW-1185">Reference proteome</keyword>
<dbReference type="Pfam" id="PF00026">
    <property type="entry name" value="Asp"/>
    <property type="match status" value="1"/>
</dbReference>
<evidence type="ECO:0000256" key="2">
    <source>
        <dbReference type="ARBA" id="ARBA00022670"/>
    </source>
</evidence>
<dbReference type="Proteomes" id="UP000284706">
    <property type="component" value="Unassembled WGS sequence"/>
</dbReference>
<evidence type="ECO:0000256" key="5">
    <source>
        <dbReference type="PIRSR" id="PIRSR601461-1"/>
    </source>
</evidence>
<comment type="caution">
    <text evidence="11">The sequence shown here is derived from an EMBL/GenBank/DDBJ whole genome shotgun (WGS) entry which is preliminary data.</text>
</comment>
<keyword evidence="2 7" id="KW-0645">Protease</keyword>
<dbReference type="FunCoup" id="A0A409VGQ5">
    <property type="interactions" value="46"/>
</dbReference>
<sequence>MPSLAVAFSLLLLPTLSFAQEPIHVPLTRRAPSAVSFDPNEEALRLRMRYGFVKPDDVPPSSRRRRAPIRRASSAGIPVTNQDQDSSYFGSISIGSPAQNFDVILDTGSSDLWLASDTCTDCDPSTPLFQTSKSTSLQPSNSLNSQVVIRYGSGSVAGNLASDTVTMGGFTISQQTFLVVDRLTSGLLDGSVSGIMGLAFQSIASTRATPFWQALANNNQLSSQELSFWLTRADPNSQTQNVPGGVFTLGGTNSSLFSGDIDFQDMPVSQPSFWLLSLSAVTVQGKSVQITTGNSAVSAIDTGTTLIGGPSNDVAAIWAAVPGSGPSDANQGFFHFPCNTQVNVTLSFGGKAWPINPQDMNIGQESRGSSLCLGAIFDLSMGTNIPAGSGNPNWVVGDTFLKNVYSVFRASPPSVGFAQLSSLAGGSGATPPSSSSSAPGASSPPTTVLTTVIPVGSSSPSLTDSAGAGAPSGSGSSGSDTSSGGSGSNSNAASTTKASAFVMLASLFGTIVMFFL</sequence>
<feature type="signal peptide" evidence="9">
    <location>
        <begin position="1"/>
        <end position="19"/>
    </location>
</feature>
<dbReference type="GO" id="GO:0004190">
    <property type="term" value="F:aspartic-type endopeptidase activity"/>
    <property type="evidence" value="ECO:0007669"/>
    <property type="project" value="UniProtKB-KW"/>
</dbReference>
<evidence type="ECO:0000256" key="8">
    <source>
        <dbReference type="SAM" id="MobiDB-lite"/>
    </source>
</evidence>
<gene>
    <name evidence="11" type="ORF">CVT26_000100</name>
</gene>
<evidence type="ECO:0000256" key="7">
    <source>
        <dbReference type="RuleBase" id="RU000454"/>
    </source>
</evidence>
<dbReference type="PROSITE" id="PS51767">
    <property type="entry name" value="PEPTIDASE_A1"/>
    <property type="match status" value="1"/>
</dbReference>
<dbReference type="FunFam" id="2.40.70.10:FF:000115">
    <property type="entry name" value="Lysosomal aspartic protease"/>
    <property type="match status" value="1"/>
</dbReference>
<feature type="active site" evidence="5">
    <location>
        <position position="106"/>
    </location>
</feature>
<evidence type="ECO:0000256" key="1">
    <source>
        <dbReference type="ARBA" id="ARBA00007447"/>
    </source>
</evidence>
<keyword evidence="6" id="KW-1015">Disulfide bond</keyword>
<dbReference type="PROSITE" id="PS00141">
    <property type="entry name" value="ASP_PROTEASE"/>
    <property type="match status" value="1"/>
</dbReference>
<dbReference type="AlphaFoldDB" id="A0A409VGQ5"/>
<feature type="disulfide bond" evidence="6">
    <location>
        <begin position="338"/>
        <end position="372"/>
    </location>
</feature>
<dbReference type="InterPro" id="IPR034164">
    <property type="entry name" value="Pepsin-like_dom"/>
</dbReference>
<feature type="compositionally biased region" description="Low complexity" evidence="8">
    <location>
        <begin position="477"/>
        <end position="491"/>
    </location>
</feature>
<name>A0A409VGQ5_9AGAR</name>
<dbReference type="InParanoid" id="A0A409VGQ5"/>
<dbReference type="InterPro" id="IPR001969">
    <property type="entry name" value="Aspartic_peptidase_AS"/>
</dbReference>
<keyword evidence="9" id="KW-0732">Signal</keyword>
<dbReference type="InterPro" id="IPR001461">
    <property type="entry name" value="Aspartic_peptidase_A1"/>
</dbReference>
<accession>A0A409VGQ5</accession>
<dbReference type="PANTHER" id="PTHR47966:SF6">
    <property type="entry name" value="PEPTIDASE A1 DOMAIN-CONTAINING PROTEIN"/>
    <property type="match status" value="1"/>
</dbReference>
<dbReference type="SUPFAM" id="SSF50630">
    <property type="entry name" value="Acid proteases"/>
    <property type="match status" value="1"/>
</dbReference>